<dbReference type="eggNOG" id="KOG3544">
    <property type="taxonomic scope" value="Eukaryota"/>
</dbReference>
<dbReference type="Proteomes" id="UP000002280">
    <property type="component" value="Chromosome 2"/>
</dbReference>
<keyword evidence="5 12" id="KW-0732">Signal</keyword>
<dbReference type="GO" id="GO:0005581">
    <property type="term" value="C:collagen trimer"/>
    <property type="evidence" value="ECO:0007669"/>
    <property type="project" value="UniProtKB-KW"/>
</dbReference>
<comment type="subcellular location">
    <subcellularLocation>
        <location evidence="1">Secreted</location>
        <location evidence="1">Extracellular space</location>
        <location evidence="1">Extracellular matrix</location>
    </subcellularLocation>
</comment>
<evidence type="ECO:0000256" key="2">
    <source>
        <dbReference type="ARBA" id="ARBA00022525"/>
    </source>
</evidence>
<protein>
    <recommendedName>
        <fullName evidence="11">Collagen alpha-3(VI) chain</fullName>
    </recommendedName>
</protein>
<dbReference type="PANTHER" id="PTHR24020">
    <property type="entry name" value="COLLAGEN ALPHA"/>
    <property type="match status" value="1"/>
</dbReference>
<dbReference type="OMA" id="CSPDQMC"/>
<feature type="domain" description="VWFA" evidence="13">
    <location>
        <begin position="1633"/>
        <end position="1806"/>
    </location>
</feature>
<dbReference type="Gene3D" id="3.40.50.410">
    <property type="entry name" value="von Willebrand factor, type A domain"/>
    <property type="match status" value="9"/>
</dbReference>
<dbReference type="InterPro" id="IPR050525">
    <property type="entry name" value="ECM_Assembly_Org"/>
</dbReference>
<feature type="domain" description="VWFA" evidence="13">
    <location>
        <begin position="1025"/>
        <end position="1201"/>
    </location>
</feature>
<sequence length="1849" mass="201996">MRKHRHLPLVAIFCLLVSGFGVTDAQEAVQTSAAADIIFLVDSSWSIGKEHFQLVREFLYDVIESLAVAGSDFRFALVQFNGNPHTEFLLNTYRTNQEVLSHIANMTYLGGDSKTGRGLRYVIQNHLTPAAGSRARDGVPQVIVVLTDGRSQDDVAGPSAELKSAAAVDVVAIGVQDAEEGELKEMATEPLDLHVFNLENFTALHDIVGNLVACVRSSMVADIAGAPEIPKDITAQESADLIFLIDGSDKTGSAHFAAIRDFLVNFLERLPIGARQIQVGVVQYSNGPRTAFSLNSYSTKADVLDAVKALRVIGGEETNVGAALDFVVENHFTQAGGSRVEEGVPQVLVLISGSQSTDDIRDGVVALKQASIFSFGLGAQGADRAELQHIATDENFVFTTPEFRSLGDLREYLLPYIVGVAQRTIVLQPPTIVTQVIEVNKRDIVFLIDGTSTRGSANFNAIRDFLYKVVQKLEIGQDLIQVAVAQYADTVKLGFHFKDFQSRRDVLSAIRRLRPINGTVLYTGAALDYVRNNFFNGSVGYRASEGVPKLLVLITGGKSLDDISYPAQELKRSGIMAFAIGSPMADRTELEEVAFDPSLVFEPAEFRPGPMQAILPGFLSPLRTLSGTTQVPVNKRDIIFLLDGSLNVGNANFPYVRDFVMNLVNSLDVGYDNIRVGLVQFSDTPETEFSLDTYQSKSDLLARLRQLQLKGGSTLNIGSALDFVHSNHFTEAGGSRIHENIPQLLLLLAAGQSGDSYLQASNALARAGVLTFCVGASQANKAELEQIAFNPSLVYLMDDFSSLPALPQQLIQPLTTYVSGGVEEVPLAPTEGQRDILFLFDGSANLIGQFPAVRDFLYKIIDELNVKPDGTRIAVAQYSDNVKVESRFSDHQSKTDLLNHVKRMKIKGGKLLNVGQALDFAQRNLFVKSSGSRIEEGVPQFLVLLAAGRSTDRVDGPAQNLRQVGIIPFIFQAKNADPAELERIVPSPAFILAAESLPKIGELQPQIVNLLKTVQNGGPSPGRKDIVFLIDGSDRVRSDFPFLKDFVRKVVESLDVGPDRVRVAVVQFSERARPAFYLNSYSDQRAVLQAVRQLSPLGGASLHTGSALDFVLRNVLVESAGSRMAEGVPQVLIVLSAGRSQDDIQGPAVLLKRSGAVPFGIGIGHSDDAEMRTISYVPDFAAVIPTFQQLAHVQQLVSEKVILLSQEELQKIRPALPLPPPGAGSKRDVVFLIDGSQNTVQEFSYIRALIESLIEELDVGFDTTRVAVIQFSEDPRVEFLLNAHSSKDDVQVAVRRLRPKGGRQINVGSALDYVSKNIFRRPLGSRLEEGVPQFLVLISSGRSSDDVEDAAAHIKETGVAPFTVARNVDPEELVRISLSPEYVFSVSTFRELPSLEQKLLTPITTLTSEQIKSILSQTPHPRPDVEGNAADIVFLVDSSDSVRPEGIVHIRDFIRNIVRKFDVGPNRIRIGLAQFSNEVFPEFYLRTHKSQSDVLEAIRRLRFRGGSPLNTGKALEFVAKNFFVKSAGSRIEDGVPQHLVLFLGGKSQDDVSRAARVMSSSGIIRVGVGSRNVDRTELETITGRDSRLIFTIREFRDLHNIESQVLSSFGPSGVTPTPPGPFSPPTLVPKKADIVFLLDGSINFKRDNFQEVLRFVSGIVDTIYEGGDSIQVGLVQYNSDPTDEFFLKDFSTKEEILDAINKVVYKGGRQANTLVGLEHLRKNHFVPEAGSRIDQRIPQIAFVITGGSSVEDVEEATRALSQKGVKVFAVGVRNVDLREVSRIASNSAIAFRVSNVQELSELSEQVLETLHDAMHETLCPGVPDVSRGTECRVGWGALDLDPVPVEFPV</sequence>
<keyword evidence="9" id="KW-0176">Collagen</keyword>
<dbReference type="InterPro" id="IPR036465">
    <property type="entry name" value="vWFA_dom_sf"/>
</dbReference>
<keyword evidence="8" id="KW-0722">Serine protease inhibitor</keyword>
<evidence type="ECO:0000259" key="13">
    <source>
        <dbReference type="PROSITE" id="PS50234"/>
    </source>
</evidence>
<reference evidence="14" key="3">
    <citation type="submission" date="2025-09" db="UniProtKB">
        <authorList>
            <consortium name="Ensembl"/>
        </authorList>
    </citation>
    <scope>IDENTIFICATION</scope>
</reference>
<dbReference type="FunFam" id="3.40.50.410:FF:000004">
    <property type="entry name" value="collagen alpha-6(VI) chain"/>
    <property type="match status" value="1"/>
</dbReference>
<evidence type="ECO:0000256" key="6">
    <source>
        <dbReference type="ARBA" id="ARBA00022737"/>
    </source>
</evidence>
<evidence type="ECO:0000256" key="11">
    <source>
        <dbReference type="ARBA" id="ARBA00074093"/>
    </source>
</evidence>
<evidence type="ECO:0000256" key="9">
    <source>
        <dbReference type="ARBA" id="ARBA00023119"/>
    </source>
</evidence>
<dbReference type="GO" id="GO:0004867">
    <property type="term" value="F:serine-type endopeptidase inhibitor activity"/>
    <property type="evidence" value="ECO:0007669"/>
    <property type="project" value="UniProtKB-KW"/>
</dbReference>
<dbReference type="Bgee" id="ENSMODG00000007458">
    <property type="expression patterns" value="Expressed in ovary and 19 other cell types or tissues"/>
</dbReference>
<keyword evidence="10" id="KW-0325">Glycoprotein</keyword>
<feature type="domain" description="VWFA" evidence="13">
    <location>
        <begin position="240"/>
        <end position="413"/>
    </location>
</feature>
<evidence type="ECO:0000313" key="15">
    <source>
        <dbReference type="Proteomes" id="UP000002280"/>
    </source>
</evidence>
<dbReference type="InParanoid" id="F7DAY0"/>
<dbReference type="FunFam" id="3.40.50.410:FF:000035">
    <property type="entry name" value="collagen alpha-3(VI) chain isoform X3"/>
    <property type="match status" value="1"/>
</dbReference>
<keyword evidence="6" id="KW-0677">Repeat</keyword>
<evidence type="ECO:0000256" key="8">
    <source>
        <dbReference type="ARBA" id="ARBA00022900"/>
    </source>
</evidence>
<reference evidence="14" key="2">
    <citation type="submission" date="2025-08" db="UniProtKB">
        <authorList>
            <consortium name="Ensembl"/>
        </authorList>
    </citation>
    <scope>IDENTIFICATION</scope>
</reference>
<dbReference type="PANTHER" id="PTHR24020:SF13">
    <property type="entry name" value="COLLAGEN ALPHA-3(VI) CHAIN"/>
    <property type="match status" value="1"/>
</dbReference>
<dbReference type="FunCoup" id="F7DAY0">
    <property type="interactions" value="63"/>
</dbReference>
<keyword evidence="7" id="KW-0130">Cell adhesion</keyword>
<dbReference type="GeneTree" id="ENSGT00940000156462"/>
<dbReference type="SMART" id="SM00327">
    <property type="entry name" value="VWA"/>
    <property type="match status" value="9"/>
</dbReference>
<dbReference type="GO" id="GO:0007155">
    <property type="term" value="P:cell adhesion"/>
    <property type="evidence" value="ECO:0007669"/>
    <property type="project" value="UniProtKB-KW"/>
</dbReference>
<keyword evidence="2" id="KW-0964">Secreted</keyword>
<dbReference type="GO" id="GO:0005615">
    <property type="term" value="C:extracellular space"/>
    <property type="evidence" value="ECO:0000318"/>
    <property type="project" value="GO_Central"/>
</dbReference>
<evidence type="ECO:0000256" key="1">
    <source>
        <dbReference type="ARBA" id="ARBA00004498"/>
    </source>
</evidence>
<feature type="domain" description="VWFA" evidence="13">
    <location>
        <begin position="637"/>
        <end position="814"/>
    </location>
</feature>
<keyword evidence="4" id="KW-0646">Protease inhibitor</keyword>
<name>F7DAY0_MONDO</name>
<feature type="domain" description="VWFA" evidence="13">
    <location>
        <begin position="1431"/>
        <end position="1605"/>
    </location>
</feature>
<organism evidence="14 15">
    <name type="scientific">Monodelphis domestica</name>
    <name type="common">Gray short-tailed opossum</name>
    <dbReference type="NCBI Taxonomy" id="13616"/>
    <lineage>
        <taxon>Eukaryota</taxon>
        <taxon>Metazoa</taxon>
        <taxon>Chordata</taxon>
        <taxon>Craniata</taxon>
        <taxon>Vertebrata</taxon>
        <taxon>Euteleostomi</taxon>
        <taxon>Mammalia</taxon>
        <taxon>Metatheria</taxon>
        <taxon>Didelphimorphia</taxon>
        <taxon>Didelphidae</taxon>
        <taxon>Monodelphis</taxon>
    </lineage>
</organism>
<dbReference type="PRINTS" id="PR00453">
    <property type="entry name" value="VWFADOMAIN"/>
</dbReference>
<dbReference type="FunFam" id="3.40.50.410:FF:000022">
    <property type="entry name" value="Collagen type VI alpha 3 chain"/>
    <property type="match status" value="1"/>
</dbReference>
<reference evidence="14 15" key="1">
    <citation type="journal article" date="2007" name="Nature">
        <title>Genome of the marsupial Monodelphis domestica reveals innovation in non-coding sequences.</title>
        <authorList>
            <person name="Mikkelsen T.S."/>
            <person name="Wakefield M.J."/>
            <person name="Aken B."/>
            <person name="Amemiya C.T."/>
            <person name="Chang J.L."/>
            <person name="Duke S."/>
            <person name="Garber M."/>
            <person name="Gentles A.J."/>
            <person name="Goodstadt L."/>
            <person name="Heger A."/>
            <person name="Jurka J."/>
            <person name="Kamal M."/>
            <person name="Mauceli E."/>
            <person name="Searle S.M."/>
            <person name="Sharpe T."/>
            <person name="Baker M.L."/>
            <person name="Batzer M.A."/>
            <person name="Benos P.V."/>
            <person name="Belov K."/>
            <person name="Clamp M."/>
            <person name="Cook A."/>
            <person name="Cuff J."/>
            <person name="Das R."/>
            <person name="Davidow L."/>
            <person name="Deakin J.E."/>
            <person name="Fazzari M.J."/>
            <person name="Glass J.L."/>
            <person name="Grabherr M."/>
            <person name="Greally J.M."/>
            <person name="Gu W."/>
            <person name="Hore T.A."/>
            <person name="Huttley G.A."/>
            <person name="Kleber M."/>
            <person name="Jirtle R.L."/>
            <person name="Koina E."/>
            <person name="Lee J.T."/>
            <person name="Mahony S."/>
            <person name="Marra M.A."/>
            <person name="Miller R.D."/>
            <person name="Nicholls R.D."/>
            <person name="Oda M."/>
            <person name="Papenfuss A.T."/>
            <person name="Parra Z.E."/>
            <person name="Pollock D.D."/>
            <person name="Ray D.A."/>
            <person name="Schein J.E."/>
            <person name="Speed T.P."/>
            <person name="Thompson K."/>
            <person name="VandeBerg J.L."/>
            <person name="Wade C.M."/>
            <person name="Walker J.A."/>
            <person name="Waters P.D."/>
            <person name="Webber C."/>
            <person name="Weidman J.R."/>
            <person name="Xie X."/>
            <person name="Zody M.C."/>
            <person name="Baldwin J."/>
            <person name="Abdouelleil A."/>
            <person name="Abdulkadir J."/>
            <person name="Abebe A."/>
            <person name="Abera B."/>
            <person name="Abreu J."/>
            <person name="Acer S.C."/>
            <person name="Aftuck L."/>
            <person name="Alexander A."/>
            <person name="An P."/>
            <person name="Anderson E."/>
            <person name="Anderson S."/>
            <person name="Arachi H."/>
            <person name="Azer M."/>
            <person name="Bachantsang P."/>
            <person name="Barry A."/>
            <person name="Bayul T."/>
            <person name="Berlin A."/>
            <person name="Bessette D."/>
            <person name="Bloom T."/>
            <person name="Bloom T."/>
            <person name="Boguslavskiy L."/>
            <person name="Bonnet C."/>
            <person name="Boukhgalter B."/>
            <person name="Bourzgui I."/>
            <person name="Brown A."/>
            <person name="Cahill P."/>
            <person name="Channer S."/>
            <person name="Cheshatsang Y."/>
            <person name="Chuda L."/>
            <person name="Citroen M."/>
            <person name="Collymore A."/>
            <person name="Cooke P."/>
            <person name="Costello M."/>
            <person name="D'Aco K."/>
            <person name="Daza R."/>
            <person name="De Haan G."/>
            <person name="DeGray S."/>
            <person name="DeMaso C."/>
            <person name="Dhargay N."/>
            <person name="Dooley K."/>
            <person name="Dooley E."/>
            <person name="Doricent M."/>
            <person name="Dorje P."/>
            <person name="Dorjee K."/>
            <person name="Dupes A."/>
            <person name="Elong R."/>
            <person name="Falk J."/>
            <person name="Farina A."/>
            <person name="Faro S."/>
            <person name="Ferguson D."/>
            <person name="Fisher S."/>
            <person name="Foley C.D."/>
            <person name="Franke A."/>
            <person name="Friedrich D."/>
            <person name="Gadbois L."/>
            <person name="Gearin G."/>
            <person name="Gearin C.R."/>
            <person name="Giannoukos G."/>
            <person name="Goode T."/>
            <person name="Graham J."/>
            <person name="Grandbois E."/>
            <person name="Grewal S."/>
            <person name="Gyaltsen K."/>
            <person name="Hafez N."/>
            <person name="Hagos B."/>
            <person name="Hall J."/>
            <person name="Henson C."/>
            <person name="Hollinger A."/>
            <person name="Honan T."/>
            <person name="Huard M.D."/>
            <person name="Hughes L."/>
            <person name="Hurhula B."/>
            <person name="Husby M.E."/>
            <person name="Kamat A."/>
            <person name="Kanga B."/>
            <person name="Kashin S."/>
            <person name="Khazanovich D."/>
            <person name="Kisner P."/>
            <person name="Lance K."/>
            <person name="Lara M."/>
            <person name="Lee W."/>
            <person name="Lennon N."/>
            <person name="Letendre F."/>
            <person name="LeVine R."/>
            <person name="Lipovsky A."/>
            <person name="Liu X."/>
            <person name="Liu J."/>
            <person name="Liu S."/>
            <person name="Lokyitsang T."/>
            <person name="Lokyitsang Y."/>
            <person name="Lubonja R."/>
            <person name="Lui A."/>
            <person name="MacDonald P."/>
            <person name="Magnisalis V."/>
            <person name="Maru K."/>
            <person name="Matthews C."/>
            <person name="McCusker W."/>
            <person name="McDonough S."/>
            <person name="Mehta T."/>
            <person name="Meldrim J."/>
            <person name="Meneus L."/>
            <person name="Mihai O."/>
            <person name="Mihalev A."/>
            <person name="Mihova T."/>
            <person name="Mittelman R."/>
            <person name="Mlenga V."/>
            <person name="Montmayeur A."/>
            <person name="Mulrain L."/>
            <person name="Navidi A."/>
            <person name="Naylor J."/>
            <person name="Negash T."/>
            <person name="Nguyen T."/>
            <person name="Nguyen N."/>
            <person name="Nicol R."/>
            <person name="Norbu C."/>
            <person name="Norbu N."/>
            <person name="Novod N."/>
            <person name="O'Neill B."/>
            <person name="Osman S."/>
            <person name="Markiewicz E."/>
            <person name="Oyono O.L."/>
            <person name="Patti C."/>
            <person name="Phunkhang P."/>
            <person name="Pierre F."/>
            <person name="Priest M."/>
            <person name="Raghuraman S."/>
            <person name="Rege F."/>
            <person name="Reyes R."/>
            <person name="Rise C."/>
            <person name="Rogov P."/>
            <person name="Ross K."/>
            <person name="Ryan E."/>
            <person name="Settipalli S."/>
            <person name="Shea T."/>
            <person name="Sherpa N."/>
            <person name="Shi L."/>
            <person name="Shih D."/>
            <person name="Sparrow T."/>
            <person name="Spaulding J."/>
            <person name="Stalker J."/>
            <person name="Stange-Thomann N."/>
            <person name="Stavropoulos S."/>
            <person name="Stone C."/>
            <person name="Strader C."/>
            <person name="Tesfaye S."/>
            <person name="Thomson T."/>
            <person name="Thoulutsang Y."/>
            <person name="Thoulutsang D."/>
            <person name="Topham K."/>
            <person name="Topping I."/>
            <person name="Tsamla T."/>
            <person name="Vassiliev H."/>
            <person name="Vo A."/>
            <person name="Wangchuk T."/>
            <person name="Wangdi T."/>
            <person name="Weiand M."/>
            <person name="Wilkinson J."/>
            <person name="Wilson A."/>
            <person name="Yadav S."/>
            <person name="Young G."/>
            <person name="Yu Q."/>
            <person name="Zembek L."/>
            <person name="Zhong D."/>
            <person name="Zimmer A."/>
            <person name="Zwirko Z."/>
            <person name="Jaffe D.B."/>
            <person name="Alvarez P."/>
            <person name="Brockman W."/>
            <person name="Butler J."/>
            <person name="Chin C."/>
            <person name="Gnerre S."/>
            <person name="MacCallum I."/>
            <person name="Graves J.A."/>
            <person name="Ponting C.P."/>
            <person name="Breen M."/>
            <person name="Samollow P.B."/>
            <person name="Lander E.S."/>
            <person name="Lindblad-Toh K."/>
        </authorList>
    </citation>
    <scope>NUCLEOTIDE SEQUENCE [LARGE SCALE GENOMIC DNA]</scope>
</reference>
<feature type="chain" id="PRO_5023841914" description="Collagen alpha-3(VI) chain" evidence="12">
    <location>
        <begin position="26"/>
        <end position="1849"/>
    </location>
</feature>
<feature type="signal peptide" evidence="12">
    <location>
        <begin position="1"/>
        <end position="25"/>
    </location>
</feature>
<keyword evidence="15" id="KW-1185">Reference proteome</keyword>
<dbReference type="STRING" id="13616.ENSMODP00000009257"/>
<keyword evidence="3" id="KW-0272">Extracellular matrix</keyword>
<evidence type="ECO:0000256" key="4">
    <source>
        <dbReference type="ARBA" id="ARBA00022690"/>
    </source>
</evidence>
<dbReference type="InterPro" id="IPR002035">
    <property type="entry name" value="VWF_A"/>
</dbReference>
<feature type="domain" description="VWFA" evidence="13">
    <location>
        <begin position="835"/>
        <end position="1007"/>
    </location>
</feature>
<evidence type="ECO:0000256" key="7">
    <source>
        <dbReference type="ARBA" id="ARBA00022889"/>
    </source>
</evidence>
<evidence type="ECO:0000256" key="3">
    <source>
        <dbReference type="ARBA" id="ARBA00022530"/>
    </source>
</evidence>
<dbReference type="SUPFAM" id="SSF53300">
    <property type="entry name" value="vWA-like"/>
    <property type="match status" value="9"/>
</dbReference>
<feature type="domain" description="VWFA" evidence="13">
    <location>
        <begin position="1228"/>
        <end position="1399"/>
    </location>
</feature>
<feature type="domain" description="VWFA" evidence="13">
    <location>
        <begin position="443"/>
        <end position="622"/>
    </location>
</feature>
<proteinExistence type="predicted"/>
<dbReference type="FunFam" id="3.40.50.410:FF:000003">
    <property type="entry name" value="Collagen type VI alpha 3 chain"/>
    <property type="match status" value="6"/>
</dbReference>
<dbReference type="Ensembl" id="ENSMODT00000009438.4">
    <property type="protein sequence ID" value="ENSMODP00000009257.3"/>
    <property type="gene ID" value="ENSMODG00000007458.4"/>
</dbReference>
<dbReference type="Pfam" id="PF00092">
    <property type="entry name" value="VWA"/>
    <property type="match status" value="9"/>
</dbReference>
<evidence type="ECO:0000256" key="10">
    <source>
        <dbReference type="ARBA" id="ARBA00023180"/>
    </source>
</evidence>
<evidence type="ECO:0000256" key="12">
    <source>
        <dbReference type="SAM" id="SignalP"/>
    </source>
</evidence>
<dbReference type="PROSITE" id="PS50234">
    <property type="entry name" value="VWFA"/>
    <property type="match status" value="9"/>
</dbReference>
<dbReference type="HOGENOM" id="CLU_000182_1_0_1"/>
<evidence type="ECO:0000256" key="5">
    <source>
        <dbReference type="ARBA" id="ARBA00022729"/>
    </source>
</evidence>
<evidence type="ECO:0000313" key="14">
    <source>
        <dbReference type="Ensembl" id="ENSMODP00000009257.3"/>
    </source>
</evidence>
<feature type="domain" description="VWFA" evidence="13">
    <location>
        <begin position="36"/>
        <end position="211"/>
    </location>
</feature>
<accession>F7DAY0</accession>